<proteinExistence type="predicted"/>
<evidence type="ECO:0000313" key="2">
    <source>
        <dbReference type="Proteomes" id="UP000542813"/>
    </source>
</evidence>
<organism evidence="1 2">
    <name type="scientific">Jiangella mangrovi</name>
    <dbReference type="NCBI Taxonomy" id="1524084"/>
    <lineage>
        <taxon>Bacteria</taxon>
        <taxon>Bacillati</taxon>
        <taxon>Actinomycetota</taxon>
        <taxon>Actinomycetes</taxon>
        <taxon>Jiangellales</taxon>
        <taxon>Jiangellaceae</taxon>
        <taxon>Jiangella</taxon>
    </lineage>
</organism>
<keyword evidence="2" id="KW-1185">Reference proteome</keyword>
<evidence type="ECO:0000313" key="1">
    <source>
        <dbReference type="EMBL" id="MBB5789542.1"/>
    </source>
</evidence>
<protein>
    <submittedName>
        <fullName evidence="1">Uncharacterized protein</fullName>
    </submittedName>
</protein>
<name>A0A7W9GT32_9ACTN</name>
<dbReference type="RefSeq" id="WP_184824971.1">
    <property type="nucleotide sequence ID" value="NZ_JACHMM010000001.1"/>
</dbReference>
<dbReference type="AlphaFoldDB" id="A0A7W9GT32"/>
<dbReference type="SUPFAM" id="SSF51445">
    <property type="entry name" value="(Trans)glycosidases"/>
    <property type="match status" value="1"/>
</dbReference>
<gene>
    <name evidence="1" type="ORF">HD601_004117</name>
</gene>
<dbReference type="InterPro" id="IPR017853">
    <property type="entry name" value="GH"/>
</dbReference>
<reference evidence="1 2" key="1">
    <citation type="submission" date="2020-08" db="EMBL/GenBank/DDBJ databases">
        <title>Sequencing the genomes of 1000 actinobacteria strains.</title>
        <authorList>
            <person name="Klenk H.-P."/>
        </authorList>
    </citation>
    <scope>NUCLEOTIDE SEQUENCE [LARGE SCALE GENOMIC DNA]</scope>
    <source>
        <strain evidence="1 2">DSM 102122</strain>
    </source>
</reference>
<dbReference type="Proteomes" id="UP000542813">
    <property type="component" value="Unassembled WGS sequence"/>
</dbReference>
<dbReference type="EMBL" id="JACHMM010000001">
    <property type="protein sequence ID" value="MBB5789542.1"/>
    <property type="molecule type" value="Genomic_DNA"/>
</dbReference>
<sequence length="469" mass="51973">MSSFRGRPRIPEQGIKATLCGGNTIGGTIREREARADGYRHIDTPALVRRLVELNVNTYLFGVWDSPTDWDDLRHEFLPAAQEAGIDVIPYIVPPSETTENGRASRPFMTDYVAWARAIAELSVQYPNLVSWAIDDFEIGDNALLFTPDYMQQIKRAQAEVSPDLGFYTCAYIRSATDPSFLDKYGPYIDGVIYPFLDGRNENTTVATSLRECIAEIRTHTEPRGLQLMLLIYTGRFLDAPLPPTEDYVRETVAEGVRLAAEGQTVGVVAYGTQQDDATAPATDNRAMYGAGRLALFASRKPVAPGQQAGGAQTVRVDPASPRYELSFWFRREFVVDNLKPGDYRLQVAVDDHVVWDFDVVDQPQNLWLQGDAYQGPIDVTAAVAGKESVRLAFRLVSTSQTDHAFVDVGIDHIETVGLHVVDPGFEEPGTWEVHSEGVMVATVDLFAADRPQRIRSALRDVFAADGRP</sequence>
<comment type="caution">
    <text evidence="1">The sequence shown here is derived from an EMBL/GenBank/DDBJ whole genome shotgun (WGS) entry which is preliminary data.</text>
</comment>
<accession>A0A7W9GT32</accession>